<evidence type="ECO:0000256" key="4">
    <source>
        <dbReference type="RuleBase" id="RU361153"/>
    </source>
</evidence>
<organism evidence="7 8">
    <name type="scientific">Ditylenchus dipsaci</name>
    <dbReference type="NCBI Taxonomy" id="166011"/>
    <lineage>
        <taxon>Eukaryota</taxon>
        <taxon>Metazoa</taxon>
        <taxon>Ecdysozoa</taxon>
        <taxon>Nematoda</taxon>
        <taxon>Chromadorea</taxon>
        <taxon>Rhabditida</taxon>
        <taxon>Tylenchina</taxon>
        <taxon>Tylenchomorpha</taxon>
        <taxon>Sphaerularioidea</taxon>
        <taxon>Anguinidae</taxon>
        <taxon>Anguininae</taxon>
        <taxon>Ditylenchus</taxon>
    </lineage>
</organism>
<protein>
    <submittedName>
        <fullName evidence="8">Glycoside hydrolase family 5 domain-containing protein</fullName>
    </submittedName>
</protein>
<dbReference type="Proteomes" id="UP000887574">
    <property type="component" value="Unplaced"/>
</dbReference>
<evidence type="ECO:0000313" key="7">
    <source>
        <dbReference type="Proteomes" id="UP000887574"/>
    </source>
</evidence>
<dbReference type="GO" id="GO:0004553">
    <property type="term" value="F:hydrolase activity, hydrolyzing O-glycosyl compounds"/>
    <property type="evidence" value="ECO:0007669"/>
    <property type="project" value="InterPro"/>
</dbReference>
<feature type="compositionally biased region" description="Basic and acidic residues" evidence="5">
    <location>
        <begin position="178"/>
        <end position="191"/>
    </location>
</feature>
<evidence type="ECO:0000256" key="2">
    <source>
        <dbReference type="ARBA" id="ARBA00022801"/>
    </source>
</evidence>
<keyword evidence="7" id="KW-1185">Reference proteome</keyword>
<evidence type="ECO:0000259" key="6">
    <source>
        <dbReference type="Pfam" id="PF00150"/>
    </source>
</evidence>
<evidence type="ECO:0000256" key="1">
    <source>
        <dbReference type="ARBA" id="ARBA00005641"/>
    </source>
</evidence>
<feature type="region of interest" description="Disordered" evidence="5">
    <location>
        <begin position="262"/>
        <end position="286"/>
    </location>
</feature>
<dbReference type="Gene3D" id="3.20.20.80">
    <property type="entry name" value="Glycosidases"/>
    <property type="match status" value="1"/>
</dbReference>
<dbReference type="WBParaSite" id="jg5867">
    <property type="protein sequence ID" value="jg5867"/>
    <property type="gene ID" value="jg5867"/>
</dbReference>
<accession>A0A915EFR0</accession>
<dbReference type="Pfam" id="PF00150">
    <property type="entry name" value="Cellulase"/>
    <property type="match status" value="1"/>
</dbReference>
<proteinExistence type="inferred from homology"/>
<feature type="compositionally biased region" description="Polar residues" evidence="5">
    <location>
        <begin position="112"/>
        <end position="123"/>
    </location>
</feature>
<dbReference type="InterPro" id="IPR001547">
    <property type="entry name" value="Glyco_hydro_5"/>
</dbReference>
<name>A0A915EFR0_9BILA</name>
<feature type="region of interest" description="Disordered" evidence="5">
    <location>
        <begin position="91"/>
        <end position="133"/>
    </location>
</feature>
<keyword evidence="3 4" id="KW-0326">Glycosidase</keyword>
<feature type="domain" description="Glycoside hydrolase family 5" evidence="6">
    <location>
        <begin position="1"/>
        <end position="72"/>
    </location>
</feature>
<comment type="similarity">
    <text evidence="1 4">Belongs to the glycosyl hydrolase 5 (cellulase A) family.</text>
</comment>
<dbReference type="GO" id="GO:0000272">
    <property type="term" value="P:polysaccharide catabolic process"/>
    <property type="evidence" value="ECO:0007669"/>
    <property type="project" value="InterPro"/>
</dbReference>
<dbReference type="AlphaFoldDB" id="A0A915EFR0"/>
<evidence type="ECO:0000256" key="3">
    <source>
        <dbReference type="ARBA" id="ARBA00023295"/>
    </source>
</evidence>
<keyword evidence="2 4" id="KW-0378">Hydrolase</keyword>
<dbReference type="SUPFAM" id="SSF51445">
    <property type="entry name" value="(Trans)glycosidases"/>
    <property type="match status" value="1"/>
</dbReference>
<feature type="compositionally biased region" description="Basic and acidic residues" evidence="5">
    <location>
        <begin position="272"/>
        <end position="286"/>
    </location>
</feature>
<reference evidence="8" key="1">
    <citation type="submission" date="2022-11" db="UniProtKB">
        <authorList>
            <consortium name="WormBaseParasite"/>
        </authorList>
    </citation>
    <scope>IDENTIFICATION</scope>
</reference>
<feature type="region of interest" description="Disordered" evidence="5">
    <location>
        <begin position="165"/>
        <end position="191"/>
    </location>
</feature>
<evidence type="ECO:0000256" key="5">
    <source>
        <dbReference type="SAM" id="MobiDB-lite"/>
    </source>
</evidence>
<evidence type="ECO:0000313" key="8">
    <source>
        <dbReference type="WBParaSite" id="jg5867"/>
    </source>
</evidence>
<sequence>MYTLHYYAGSHKADLRSKAQTAINNGLPIFVTEYGTVNADGNGGVDTASSNEWWSFLNKNSISHANWAVEDKNEGAAVFVPGTPGTLAAVGSDSNLTPSGKLPPPSKLTHYTKASSEQAQSRVHPQKLKHDNGVKLEEEFKSEMDESDYYLSTSMFDPLNTSASMVADAESSPQTSTSEKKPKTKTAEELKADKTEPTGLVHFRQGTAAVGYDVYVCSKRKTTRCQARVNMSQSKSMGEFTHREHNHCSPYFRLFNPNSKANPKLRPGAFKTRSEPRKPVIRGDWKPEWDEPPGVVHFKCRQSAQKSWNGNASRMLISPKGYEYRRRKVLANGISELEIRNDENFGVFVITQHNHPPKYPDNNDNVNV</sequence>
<dbReference type="InterPro" id="IPR017853">
    <property type="entry name" value="GH"/>
</dbReference>